<evidence type="ECO:0008006" key="3">
    <source>
        <dbReference type="Google" id="ProtNLM"/>
    </source>
</evidence>
<proteinExistence type="predicted"/>
<accession>A0A939E0S8</accession>
<dbReference type="Gene3D" id="3.90.550.10">
    <property type="entry name" value="Spore Coat Polysaccharide Biosynthesis Protein SpsA, Chain A"/>
    <property type="match status" value="1"/>
</dbReference>
<reference evidence="1" key="1">
    <citation type="submission" date="2021-03" db="EMBL/GenBank/DDBJ databases">
        <authorList>
            <person name="Sun Q."/>
        </authorList>
    </citation>
    <scope>NUCLEOTIDE SEQUENCE</scope>
    <source>
        <strain evidence="1">CCM 8862</strain>
    </source>
</reference>
<dbReference type="InterPro" id="IPR029044">
    <property type="entry name" value="Nucleotide-diphossugar_trans"/>
</dbReference>
<sequence length="254" mass="26635">MTDVTAIIAVSVDTPVDFLTRSLASVVAQTHPIDAILVAAPARLHPEAESILRAPDAVAAGVRYIVGDPQAGAGDAGDGAAALDQALASCGTEFIMRLDAGDVAHNERTARALEEFARADRRGRRVDVVGTAVYEFDASLEFSSPLELISSAVSVRSFPTSPAKATKAAVPVLATTVTARRAALTAAGGWAGGSDRDLWRRIIDGRGAVVSLPQPLTWHCAGFAVADGICPPEGRRHHPGGWWATVKRLVRFGR</sequence>
<evidence type="ECO:0000313" key="1">
    <source>
        <dbReference type="EMBL" id="MBN9644324.1"/>
    </source>
</evidence>
<organism evidence="1 2">
    <name type="scientific">Corynebacterium mendelii</name>
    <dbReference type="NCBI Taxonomy" id="2765362"/>
    <lineage>
        <taxon>Bacteria</taxon>
        <taxon>Bacillati</taxon>
        <taxon>Actinomycetota</taxon>
        <taxon>Actinomycetes</taxon>
        <taxon>Mycobacteriales</taxon>
        <taxon>Corynebacteriaceae</taxon>
        <taxon>Corynebacterium</taxon>
    </lineage>
</organism>
<gene>
    <name evidence="1" type="ORF">JZY06_06830</name>
</gene>
<protein>
    <recommendedName>
        <fullName evidence="3">Glycosyltransferase</fullName>
    </recommendedName>
</protein>
<dbReference type="Proteomes" id="UP000664332">
    <property type="component" value="Unassembled WGS sequence"/>
</dbReference>
<comment type="caution">
    <text evidence="1">The sequence shown here is derived from an EMBL/GenBank/DDBJ whole genome shotgun (WGS) entry which is preliminary data.</text>
</comment>
<evidence type="ECO:0000313" key="2">
    <source>
        <dbReference type="Proteomes" id="UP000664332"/>
    </source>
</evidence>
<name>A0A939E0S8_9CORY</name>
<dbReference type="SUPFAM" id="SSF53448">
    <property type="entry name" value="Nucleotide-diphospho-sugar transferases"/>
    <property type="match status" value="1"/>
</dbReference>
<dbReference type="EMBL" id="JAFLEQ010000011">
    <property type="protein sequence ID" value="MBN9644324.1"/>
    <property type="molecule type" value="Genomic_DNA"/>
</dbReference>
<dbReference type="AlphaFoldDB" id="A0A939E0S8"/>
<dbReference type="RefSeq" id="WP_207278814.1">
    <property type="nucleotide sequence ID" value="NZ_JAFLEQ010000011.1"/>
</dbReference>
<keyword evidence="2" id="KW-1185">Reference proteome</keyword>